<dbReference type="CDD" id="cd04301">
    <property type="entry name" value="NAT_SF"/>
    <property type="match status" value="1"/>
</dbReference>
<protein>
    <submittedName>
        <fullName evidence="2">L-amino acid N-acyltransferase YncA</fullName>
    </submittedName>
</protein>
<dbReference type="InterPro" id="IPR016181">
    <property type="entry name" value="Acyl_CoA_acyltransferase"/>
</dbReference>
<organism evidence="2 3">
    <name type="scientific">Youngiibacter multivorans</name>
    <dbReference type="NCBI Taxonomy" id="937251"/>
    <lineage>
        <taxon>Bacteria</taxon>
        <taxon>Bacillati</taxon>
        <taxon>Bacillota</taxon>
        <taxon>Clostridia</taxon>
        <taxon>Eubacteriales</taxon>
        <taxon>Clostridiaceae</taxon>
        <taxon>Youngiibacter</taxon>
    </lineage>
</organism>
<dbReference type="Pfam" id="PF00583">
    <property type="entry name" value="Acetyltransf_1"/>
    <property type="match status" value="1"/>
</dbReference>
<proteinExistence type="predicted"/>
<evidence type="ECO:0000259" key="1">
    <source>
        <dbReference type="PROSITE" id="PS51186"/>
    </source>
</evidence>
<dbReference type="SUPFAM" id="SSF55729">
    <property type="entry name" value="Acyl-CoA N-acyltransferases (Nat)"/>
    <property type="match status" value="1"/>
</dbReference>
<feature type="domain" description="N-acetyltransferase" evidence="1">
    <location>
        <begin position="10"/>
        <end position="176"/>
    </location>
</feature>
<evidence type="ECO:0000313" key="3">
    <source>
        <dbReference type="Proteomes" id="UP001519271"/>
    </source>
</evidence>
<gene>
    <name evidence="2" type="ORF">J2Z34_000821</name>
</gene>
<dbReference type="InterPro" id="IPR000182">
    <property type="entry name" value="GNAT_dom"/>
</dbReference>
<evidence type="ECO:0000313" key="2">
    <source>
        <dbReference type="EMBL" id="MBP1918349.1"/>
    </source>
</evidence>
<dbReference type="RefSeq" id="WP_209458587.1">
    <property type="nucleotide sequence ID" value="NZ_JAGGKC010000005.1"/>
</dbReference>
<dbReference type="Proteomes" id="UP001519271">
    <property type="component" value="Unassembled WGS sequence"/>
</dbReference>
<comment type="caution">
    <text evidence="2">The sequence shown here is derived from an EMBL/GenBank/DDBJ whole genome shotgun (WGS) entry which is preliminary data.</text>
</comment>
<dbReference type="EMBL" id="JAGGKC010000005">
    <property type="protein sequence ID" value="MBP1918349.1"/>
    <property type="molecule type" value="Genomic_DNA"/>
</dbReference>
<dbReference type="Gene3D" id="3.40.630.30">
    <property type="match status" value="1"/>
</dbReference>
<keyword evidence="3" id="KW-1185">Reference proteome</keyword>
<sequence length="176" mass="20003">MELSADILELVIREATSRDKEAIKSYIAKNGRDNKTTTFGDLMWHNMIEMGDGMLEKHLSRWGNHVLLAISGDSIIGLGIVATSGTDKFRHIGELTLSIKEDFWHMGVGRELIQRTILECKEKGVIRKLNLRVREDQESCKQLYKSLGFYEEGTLSRDVCISGMFFSSILYGRNID</sequence>
<dbReference type="PROSITE" id="PS51186">
    <property type="entry name" value="GNAT"/>
    <property type="match status" value="1"/>
</dbReference>
<reference evidence="2 3" key="1">
    <citation type="submission" date="2021-03" db="EMBL/GenBank/DDBJ databases">
        <title>Genomic Encyclopedia of Type Strains, Phase IV (KMG-IV): sequencing the most valuable type-strain genomes for metagenomic binning, comparative biology and taxonomic classification.</title>
        <authorList>
            <person name="Goeker M."/>
        </authorList>
    </citation>
    <scope>NUCLEOTIDE SEQUENCE [LARGE SCALE GENOMIC DNA]</scope>
    <source>
        <strain evidence="2 3">DSM 6139</strain>
    </source>
</reference>
<name>A0ABS4G1C7_9CLOT</name>
<accession>A0ABS4G1C7</accession>